<dbReference type="GO" id="GO:0005829">
    <property type="term" value="C:cytosol"/>
    <property type="evidence" value="ECO:0007669"/>
    <property type="project" value="TreeGrafter"/>
</dbReference>
<sequence length="376" mass="41139">MKIYALGLVVLMALVTSCQTQTKEVPLYIGTYSVENSEGIYRYLFNPETGELSYSSVTPNLENPSFIIISPDKKNLYAVSEVDNYNHLDSGSVTAYKIETDGSLTKLNQVATLGNHPCHVAVSPDGKTVVASNYTSGSISIYKVKADGSLEDSPQLIQHIGSGPDSTRQQGPHAHSSQFSFDGSEIMTADLGLDKLFFYTYNSDSAKYVSAKQPYVEVVGGAGPRHFAYTPKGDFIYLMTEMASAVNVLKKEGDNYVVIQSASSLPDDFDGIKAGADIHLSPDNRFVYCSNRGLNSIAVFERNLETGKITLIQNESVQGDWPRNFALSPDGKYLLVANQRSNNVTVFSRDPETGKLTFTGKNYEIPSPVCLQFFAE</sequence>
<evidence type="ECO:0000256" key="2">
    <source>
        <dbReference type="ARBA" id="ARBA00022526"/>
    </source>
</evidence>
<dbReference type="InterPro" id="IPR050282">
    <property type="entry name" value="Cycloisomerase_2"/>
</dbReference>
<proteinExistence type="inferred from homology"/>
<dbReference type="PANTHER" id="PTHR30344:SF1">
    <property type="entry name" value="6-PHOSPHOGLUCONOLACTONASE"/>
    <property type="match status" value="1"/>
</dbReference>
<keyword evidence="2" id="KW-0313">Glucose metabolism</keyword>
<keyword evidence="2" id="KW-0119">Carbohydrate metabolism</keyword>
<dbReference type="GO" id="GO:0006006">
    <property type="term" value="P:glucose metabolic process"/>
    <property type="evidence" value="ECO:0007669"/>
    <property type="project" value="UniProtKB-KW"/>
</dbReference>
<gene>
    <name evidence="5" type="ORF">BC643_4242</name>
</gene>
<feature type="region of interest" description="Disordered" evidence="3">
    <location>
        <begin position="157"/>
        <end position="179"/>
    </location>
</feature>
<keyword evidence="6" id="KW-1185">Reference proteome</keyword>
<accession>A0A419VWL5</accession>
<dbReference type="FunFam" id="2.130.10.10:FF:000306">
    <property type="entry name" value="3-carboxymuconate cyclase"/>
    <property type="match status" value="1"/>
</dbReference>
<dbReference type="Pfam" id="PF10282">
    <property type="entry name" value="Lactonase"/>
    <property type="match status" value="1"/>
</dbReference>
<organism evidence="5 6">
    <name type="scientific">Mangrovibacterium diazotrophicum</name>
    <dbReference type="NCBI Taxonomy" id="1261403"/>
    <lineage>
        <taxon>Bacteria</taxon>
        <taxon>Pseudomonadati</taxon>
        <taxon>Bacteroidota</taxon>
        <taxon>Bacteroidia</taxon>
        <taxon>Marinilabiliales</taxon>
        <taxon>Prolixibacteraceae</taxon>
        <taxon>Mangrovibacterium</taxon>
    </lineage>
</organism>
<dbReference type="EMBL" id="RAPN01000004">
    <property type="protein sequence ID" value="RKD86544.1"/>
    <property type="molecule type" value="Genomic_DNA"/>
</dbReference>
<dbReference type="InterPro" id="IPR019405">
    <property type="entry name" value="Lactonase_7-beta_prop"/>
</dbReference>
<dbReference type="Proteomes" id="UP000283387">
    <property type="component" value="Unassembled WGS sequence"/>
</dbReference>
<dbReference type="Gene3D" id="2.130.10.10">
    <property type="entry name" value="YVTN repeat-like/Quinoprotein amine dehydrogenase"/>
    <property type="match status" value="1"/>
</dbReference>
<feature type="signal peptide" evidence="4">
    <location>
        <begin position="1"/>
        <end position="22"/>
    </location>
</feature>
<feature type="compositionally biased region" description="Polar residues" evidence="3">
    <location>
        <begin position="164"/>
        <end position="179"/>
    </location>
</feature>
<comment type="caution">
    <text evidence="5">The sequence shown here is derived from an EMBL/GenBank/DDBJ whole genome shotgun (WGS) entry which is preliminary data.</text>
</comment>
<dbReference type="PANTHER" id="PTHR30344">
    <property type="entry name" value="6-PHOSPHOGLUCONOLACTONASE-RELATED"/>
    <property type="match status" value="1"/>
</dbReference>
<name>A0A419VWL5_9BACT</name>
<dbReference type="RefSeq" id="WP_120275232.1">
    <property type="nucleotide sequence ID" value="NZ_RAPN01000004.1"/>
</dbReference>
<protein>
    <submittedName>
        <fullName evidence="5">6-phosphogluconolactonase</fullName>
    </submittedName>
</protein>
<evidence type="ECO:0000313" key="5">
    <source>
        <dbReference type="EMBL" id="RKD86544.1"/>
    </source>
</evidence>
<dbReference type="AlphaFoldDB" id="A0A419VWL5"/>
<dbReference type="OrthoDB" id="9790815at2"/>
<evidence type="ECO:0000256" key="4">
    <source>
        <dbReference type="SAM" id="SignalP"/>
    </source>
</evidence>
<dbReference type="GO" id="GO:0017057">
    <property type="term" value="F:6-phosphogluconolactonase activity"/>
    <property type="evidence" value="ECO:0007669"/>
    <property type="project" value="TreeGrafter"/>
</dbReference>
<dbReference type="InterPro" id="IPR015943">
    <property type="entry name" value="WD40/YVTN_repeat-like_dom_sf"/>
</dbReference>
<feature type="chain" id="PRO_5019550430" evidence="4">
    <location>
        <begin position="23"/>
        <end position="376"/>
    </location>
</feature>
<keyword evidence="4" id="KW-0732">Signal</keyword>
<dbReference type="PROSITE" id="PS51257">
    <property type="entry name" value="PROKAR_LIPOPROTEIN"/>
    <property type="match status" value="1"/>
</dbReference>
<comment type="similarity">
    <text evidence="1">Belongs to the cycloisomerase 2 family.</text>
</comment>
<dbReference type="SUPFAM" id="SSF51004">
    <property type="entry name" value="C-terminal (heme d1) domain of cytochrome cd1-nitrite reductase"/>
    <property type="match status" value="1"/>
</dbReference>
<evidence type="ECO:0000256" key="1">
    <source>
        <dbReference type="ARBA" id="ARBA00005564"/>
    </source>
</evidence>
<dbReference type="InterPro" id="IPR011048">
    <property type="entry name" value="Haem_d1_sf"/>
</dbReference>
<evidence type="ECO:0000256" key="3">
    <source>
        <dbReference type="SAM" id="MobiDB-lite"/>
    </source>
</evidence>
<evidence type="ECO:0000313" key="6">
    <source>
        <dbReference type="Proteomes" id="UP000283387"/>
    </source>
</evidence>
<reference evidence="5 6" key="1">
    <citation type="submission" date="2018-09" db="EMBL/GenBank/DDBJ databases">
        <title>Genomic Encyclopedia of Archaeal and Bacterial Type Strains, Phase II (KMG-II): from individual species to whole genera.</title>
        <authorList>
            <person name="Goeker M."/>
        </authorList>
    </citation>
    <scope>NUCLEOTIDE SEQUENCE [LARGE SCALE GENOMIC DNA]</scope>
    <source>
        <strain evidence="5 6">DSM 27148</strain>
    </source>
</reference>